<dbReference type="Pfam" id="PF00753">
    <property type="entry name" value="Lactamase_B"/>
    <property type="match status" value="1"/>
</dbReference>
<reference evidence="6" key="1">
    <citation type="journal article" date="2019" name="Int. J. Syst. Evol. Microbiol.">
        <title>The Global Catalogue of Microorganisms (GCM) 10K type strain sequencing project: providing services to taxonomists for standard genome sequencing and annotation.</title>
        <authorList>
            <consortium name="The Broad Institute Genomics Platform"/>
            <consortium name="The Broad Institute Genome Sequencing Center for Infectious Disease"/>
            <person name="Wu L."/>
            <person name="Ma J."/>
        </authorList>
    </citation>
    <scope>NUCLEOTIDE SEQUENCE [LARGE SCALE GENOMIC DNA]</scope>
    <source>
        <strain evidence="6">CGMCC 1.18578</strain>
    </source>
</reference>
<dbReference type="InterPro" id="IPR036866">
    <property type="entry name" value="RibonucZ/Hydroxyglut_hydro"/>
</dbReference>
<dbReference type="InterPro" id="IPR001279">
    <property type="entry name" value="Metallo-B-lactamas"/>
</dbReference>
<proteinExistence type="predicted"/>
<dbReference type="CDD" id="cd07721">
    <property type="entry name" value="yflN-like_MBL-fold"/>
    <property type="match status" value="1"/>
</dbReference>
<dbReference type="EMBL" id="JBHSNC010000019">
    <property type="protein sequence ID" value="MFC5529034.1"/>
    <property type="molecule type" value="Genomic_DNA"/>
</dbReference>
<evidence type="ECO:0000256" key="1">
    <source>
        <dbReference type="ARBA" id="ARBA00034221"/>
    </source>
</evidence>
<comment type="catalytic activity">
    <reaction evidence="3">
        <text>3',5'-cyclic UMP + H2O = UMP + H(+)</text>
        <dbReference type="Rhea" id="RHEA:70575"/>
        <dbReference type="ChEBI" id="CHEBI:15377"/>
        <dbReference type="ChEBI" id="CHEBI:15378"/>
        <dbReference type="ChEBI" id="CHEBI:57865"/>
        <dbReference type="ChEBI" id="CHEBI:184387"/>
    </reaction>
    <physiologicalReaction direction="left-to-right" evidence="3">
        <dbReference type="Rhea" id="RHEA:70576"/>
    </physiologicalReaction>
</comment>
<feature type="domain" description="Metallo-beta-lactamase" evidence="4">
    <location>
        <begin position="16"/>
        <end position="225"/>
    </location>
</feature>
<dbReference type="Gene3D" id="3.60.15.10">
    <property type="entry name" value="Ribonuclease Z/Hydroxyacylglutathione hydrolase-like"/>
    <property type="match status" value="1"/>
</dbReference>
<organism evidence="5 6">
    <name type="scientific">Cohnella yongneupensis</name>
    <dbReference type="NCBI Taxonomy" id="425006"/>
    <lineage>
        <taxon>Bacteria</taxon>
        <taxon>Bacillati</taxon>
        <taxon>Bacillota</taxon>
        <taxon>Bacilli</taxon>
        <taxon>Bacillales</taxon>
        <taxon>Paenibacillaceae</taxon>
        <taxon>Cohnella</taxon>
    </lineage>
</organism>
<dbReference type="Proteomes" id="UP001596108">
    <property type="component" value="Unassembled WGS sequence"/>
</dbReference>
<protein>
    <submittedName>
        <fullName evidence="5">MBL fold metallo-hydrolase</fullName>
    </submittedName>
</protein>
<name>A0ABW0QVN1_9BACL</name>
<dbReference type="SUPFAM" id="SSF56281">
    <property type="entry name" value="Metallo-hydrolase/oxidoreductase"/>
    <property type="match status" value="1"/>
</dbReference>
<dbReference type="PANTHER" id="PTHR42951:SF15">
    <property type="entry name" value="METALLO-BETA-LACTAMASE SUPERFAMILY PROTEIN"/>
    <property type="match status" value="1"/>
</dbReference>
<gene>
    <name evidence="5" type="ORF">ACFPQ4_06145</name>
</gene>
<evidence type="ECO:0000313" key="6">
    <source>
        <dbReference type="Proteomes" id="UP001596108"/>
    </source>
</evidence>
<keyword evidence="6" id="KW-1185">Reference proteome</keyword>
<comment type="caution">
    <text evidence="5">The sequence shown here is derived from an EMBL/GenBank/DDBJ whole genome shotgun (WGS) entry which is preliminary data.</text>
</comment>
<dbReference type="PANTHER" id="PTHR42951">
    <property type="entry name" value="METALLO-BETA-LACTAMASE DOMAIN-CONTAINING"/>
    <property type="match status" value="1"/>
</dbReference>
<dbReference type="SMART" id="SM00849">
    <property type="entry name" value="Lactamase_B"/>
    <property type="match status" value="1"/>
</dbReference>
<evidence type="ECO:0000256" key="2">
    <source>
        <dbReference type="ARBA" id="ARBA00034301"/>
    </source>
</evidence>
<sequence>MSIKMLEISRGAPGTAIYPTVLHDDTTFVLVDTGMPGFRDAILERVREAGLGELRLTDIVLTHQDVDHIGGLPQFLGAAEAAGDARPNVYAHADDKPYIEGELPLIKVPEERLNMILGQFPEELARQYRATFSTATPDNVSHLLTDGQKLPFGGGVTVIHTPGHTPGHVCLYHHASKTLIAVDAMIVHEGQLMGPNPSFTPNLDQALQSLKKLTAFDIAQVICYHGGLYTDRVNERIAEIAAQAS</sequence>
<evidence type="ECO:0000313" key="5">
    <source>
        <dbReference type="EMBL" id="MFC5529034.1"/>
    </source>
</evidence>
<dbReference type="InterPro" id="IPR050855">
    <property type="entry name" value="NDM-1-like"/>
</dbReference>
<dbReference type="RefSeq" id="WP_378110905.1">
    <property type="nucleotide sequence ID" value="NZ_JBHSNC010000019.1"/>
</dbReference>
<accession>A0ABW0QVN1</accession>
<evidence type="ECO:0000259" key="4">
    <source>
        <dbReference type="SMART" id="SM00849"/>
    </source>
</evidence>
<comment type="function">
    <text evidence="2">Counteracts the endogenous Pycsar antiviral defense system. Phosphodiesterase that enables metal-dependent hydrolysis of host cyclic nucleotide Pycsar defense signals such as cCMP and cUMP.</text>
</comment>
<evidence type="ECO:0000256" key="3">
    <source>
        <dbReference type="ARBA" id="ARBA00048505"/>
    </source>
</evidence>
<comment type="catalytic activity">
    <reaction evidence="1">
        <text>3',5'-cyclic CMP + H2O = CMP + H(+)</text>
        <dbReference type="Rhea" id="RHEA:72675"/>
        <dbReference type="ChEBI" id="CHEBI:15377"/>
        <dbReference type="ChEBI" id="CHEBI:15378"/>
        <dbReference type="ChEBI" id="CHEBI:58003"/>
        <dbReference type="ChEBI" id="CHEBI:60377"/>
    </reaction>
    <physiologicalReaction direction="left-to-right" evidence="1">
        <dbReference type="Rhea" id="RHEA:72676"/>
    </physiologicalReaction>
</comment>